<sequence>MSPSPPSGPLPTPWPGPLPCPGPLLPKRPFKSFRPMGVGRSILMTRFLRIRGNPPSRGRKALTLPGS</sequence>
<evidence type="ECO:0000313" key="2">
    <source>
        <dbReference type="EMBL" id="TKR29293.1"/>
    </source>
</evidence>
<reference evidence="2 3" key="1">
    <citation type="submission" date="2019-04" db="EMBL/GenBank/DDBJ databases">
        <title>Reference strain of H23.</title>
        <authorList>
            <person name="Luo X."/>
        </authorList>
    </citation>
    <scope>NUCLEOTIDE SEQUENCE [LARGE SCALE GENOMIC DNA]</scope>
    <source>
        <strain evidence="2 3">H23</strain>
    </source>
</reference>
<evidence type="ECO:0000313" key="3">
    <source>
        <dbReference type="Proteomes" id="UP000308707"/>
    </source>
</evidence>
<evidence type="ECO:0000256" key="1">
    <source>
        <dbReference type="SAM" id="MobiDB-lite"/>
    </source>
</evidence>
<keyword evidence="3" id="KW-1185">Reference proteome</keyword>
<dbReference type="EMBL" id="SZUA01000003">
    <property type="protein sequence ID" value="TKR29293.1"/>
    <property type="molecule type" value="Genomic_DNA"/>
</dbReference>
<name>A0A4V5ZPJ5_9GAMM</name>
<feature type="region of interest" description="Disordered" evidence="1">
    <location>
        <begin position="1"/>
        <end position="20"/>
    </location>
</feature>
<dbReference type="AlphaFoldDB" id="A0A4V5ZPJ5"/>
<gene>
    <name evidence="2" type="ORF">FCE95_14110</name>
</gene>
<proteinExistence type="predicted"/>
<protein>
    <submittedName>
        <fullName evidence="2">Uncharacterized protein</fullName>
    </submittedName>
</protein>
<accession>A0A4V5ZPJ5</accession>
<dbReference type="Proteomes" id="UP000308707">
    <property type="component" value="Unassembled WGS sequence"/>
</dbReference>
<organism evidence="2 3">
    <name type="scientific">Luteimonas gilva</name>
    <dbReference type="NCBI Taxonomy" id="2572684"/>
    <lineage>
        <taxon>Bacteria</taxon>
        <taxon>Pseudomonadati</taxon>
        <taxon>Pseudomonadota</taxon>
        <taxon>Gammaproteobacteria</taxon>
        <taxon>Lysobacterales</taxon>
        <taxon>Lysobacteraceae</taxon>
        <taxon>Luteimonas</taxon>
    </lineage>
</organism>
<comment type="caution">
    <text evidence="2">The sequence shown here is derived from an EMBL/GenBank/DDBJ whole genome shotgun (WGS) entry which is preliminary data.</text>
</comment>